<accession>A0A238KA69</accession>
<dbReference type="RefSeq" id="WP_093996509.1">
    <property type="nucleotide sequence ID" value="NZ_FXYD01000003.1"/>
</dbReference>
<dbReference type="AlphaFoldDB" id="A0A238KA69"/>
<evidence type="ECO:0000259" key="1">
    <source>
        <dbReference type="Pfam" id="PF20078"/>
    </source>
</evidence>
<organism evidence="2 3">
    <name type="scientific">Octadecabacter ascidiaceicola</name>
    <dbReference type="NCBI Taxonomy" id="1655543"/>
    <lineage>
        <taxon>Bacteria</taxon>
        <taxon>Pseudomonadati</taxon>
        <taxon>Pseudomonadota</taxon>
        <taxon>Alphaproteobacteria</taxon>
        <taxon>Rhodobacterales</taxon>
        <taxon>Roseobacteraceae</taxon>
        <taxon>Octadecabacter</taxon>
    </lineage>
</organism>
<sequence length="273" mass="29919">MKTEAIPGGVMRPAPCSYGLSKLSFRGPRRPTDGRYIAFLGGSETFGRYIPKPFPDLIETAIGEICVNLGNQSAGPDVFLHDTAIQSLCHDAAATVIQIPAATNLSNPFYKVHPRRNDRFIAPTEKLVALFPEQDFAEVAFTGHLITRLRAIDDQRFTIVLEQLCKTWVRRMITLIGKCTGPTFLLWLAARAPQDTSAGIHPSNHPVFVTRPMVEALRPYVSDLIEVVAKRGDTTGMQFPPLEALAAQDMLGLDAHKAAAKALRTPLLYALGN</sequence>
<dbReference type="Proteomes" id="UP000203464">
    <property type="component" value="Unassembled WGS sequence"/>
</dbReference>
<dbReference type="OrthoDB" id="7838347at2"/>
<protein>
    <recommendedName>
        <fullName evidence="1">DUF6473 domain-containing protein</fullName>
    </recommendedName>
</protein>
<dbReference type="EMBL" id="FXYD01000003">
    <property type="protein sequence ID" value="SMX39759.1"/>
    <property type="molecule type" value="Genomic_DNA"/>
</dbReference>
<gene>
    <name evidence="2" type="ORF">OCA8868_02117</name>
</gene>
<evidence type="ECO:0000313" key="2">
    <source>
        <dbReference type="EMBL" id="SMX39759.1"/>
    </source>
</evidence>
<evidence type="ECO:0000313" key="3">
    <source>
        <dbReference type="Proteomes" id="UP000203464"/>
    </source>
</evidence>
<proteinExistence type="predicted"/>
<dbReference type="Pfam" id="PF20078">
    <property type="entry name" value="DUF6473"/>
    <property type="match status" value="1"/>
</dbReference>
<reference evidence="3" key="1">
    <citation type="submission" date="2017-05" db="EMBL/GenBank/DDBJ databases">
        <authorList>
            <person name="Rodrigo-Torres L."/>
            <person name="Arahal R. D."/>
            <person name="Lucena T."/>
        </authorList>
    </citation>
    <scope>NUCLEOTIDE SEQUENCE [LARGE SCALE GENOMIC DNA]</scope>
    <source>
        <strain evidence="3">CECT 8868</strain>
    </source>
</reference>
<dbReference type="InterPro" id="IPR045524">
    <property type="entry name" value="DUF6473"/>
</dbReference>
<feature type="domain" description="DUF6473" evidence="1">
    <location>
        <begin position="1"/>
        <end position="266"/>
    </location>
</feature>
<keyword evidence="3" id="KW-1185">Reference proteome</keyword>
<name>A0A238KA69_9RHOB</name>